<evidence type="ECO:0000313" key="3">
    <source>
        <dbReference type="Proteomes" id="UP001597108"/>
    </source>
</evidence>
<evidence type="ECO:0000313" key="2">
    <source>
        <dbReference type="EMBL" id="MFD0978575.1"/>
    </source>
</evidence>
<feature type="signal peptide" evidence="1">
    <location>
        <begin position="1"/>
        <end position="19"/>
    </location>
</feature>
<name>A0ABW3ILV6_9RHOB</name>
<organism evidence="2 3">
    <name type="scientific">Tropicimonas aquimaris</name>
    <dbReference type="NCBI Taxonomy" id="914152"/>
    <lineage>
        <taxon>Bacteria</taxon>
        <taxon>Pseudomonadati</taxon>
        <taxon>Pseudomonadota</taxon>
        <taxon>Alphaproteobacteria</taxon>
        <taxon>Rhodobacterales</taxon>
        <taxon>Roseobacteraceae</taxon>
        <taxon>Tropicimonas</taxon>
    </lineage>
</organism>
<dbReference type="RefSeq" id="WP_386072540.1">
    <property type="nucleotide sequence ID" value="NZ_JBHTJT010000006.1"/>
</dbReference>
<protein>
    <submittedName>
        <fullName evidence="2">Uncharacterized protein</fullName>
    </submittedName>
</protein>
<dbReference type="Gene3D" id="2.60.120.380">
    <property type="match status" value="1"/>
</dbReference>
<accession>A0ABW3ILV6</accession>
<evidence type="ECO:0000256" key="1">
    <source>
        <dbReference type="SAM" id="SignalP"/>
    </source>
</evidence>
<keyword evidence="1" id="KW-0732">Signal</keyword>
<sequence length="192" mass="20069">MPVRTPALMAFLASTCTAAATWGDQAAIAVCTDYVMQICGPDTPPGMTLLGAFGLGAATRVSLRDGAGEIWQCSGQANGLVDDVEMAEFPEPRPVRLAAGAPSAVLQDTIAASEATQYVVPLVAGQLLFARVVELSPGLILEVRDPDGQPLALRTVTDRVFLDRAERSGDYAVRLINHGTASASPLSIIAVY</sequence>
<reference evidence="3" key="1">
    <citation type="journal article" date="2019" name="Int. J. Syst. Evol. Microbiol.">
        <title>The Global Catalogue of Microorganisms (GCM) 10K type strain sequencing project: providing services to taxonomists for standard genome sequencing and annotation.</title>
        <authorList>
            <consortium name="The Broad Institute Genomics Platform"/>
            <consortium name="The Broad Institute Genome Sequencing Center for Infectious Disease"/>
            <person name="Wu L."/>
            <person name="Ma J."/>
        </authorList>
    </citation>
    <scope>NUCLEOTIDE SEQUENCE [LARGE SCALE GENOMIC DNA]</scope>
    <source>
        <strain evidence="3">CCUG 60524</strain>
    </source>
</reference>
<comment type="caution">
    <text evidence="2">The sequence shown here is derived from an EMBL/GenBank/DDBJ whole genome shotgun (WGS) entry which is preliminary data.</text>
</comment>
<dbReference type="EMBL" id="JBHTJT010000006">
    <property type="protein sequence ID" value="MFD0978575.1"/>
    <property type="molecule type" value="Genomic_DNA"/>
</dbReference>
<dbReference type="Proteomes" id="UP001597108">
    <property type="component" value="Unassembled WGS sequence"/>
</dbReference>
<gene>
    <name evidence="2" type="ORF">ACFQ2S_02825</name>
</gene>
<keyword evidence="3" id="KW-1185">Reference proteome</keyword>
<proteinExistence type="predicted"/>
<feature type="chain" id="PRO_5046911946" evidence="1">
    <location>
        <begin position="20"/>
        <end position="192"/>
    </location>
</feature>